<accession>A0A0E9PJS1</accession>
<organism evidence="1">
    <name type="scientific">Anguilla anguilla</name>
    <name type="common">European freshwater eel</name>
    <name type="synonym">Muraena anguilla</name>
    <dbReference type="NCBI Taxonomy" id="7936"/>
    <lineage>
        <taxon>Eukaryota</taxon>
        <taxon>Metazoa</taxon>
        <taxon>Chordata</taxon>
        <taxon>Craniata</taxon>
        <taxon>Vertebrata</taxon>
        <taxon>Euteleostomi</taxon>
        <taxon>Actinopterygii</taxon>
        <taxon>Neopterygii</taxon>
        <taxon>Teleostei</taxon>
        <taxon>Anguilliformes</taxon>
        <taxon>Anguillidae</taxon>
        <taxon>Anguilla</taxon>
    </lineage>
</organism>
<dbReference type="AlphaFoldDB" id="A0A0E9PJS1"/>
<protein>
    <submittedName>
        <fullName evidence="1">Uncharacterized protein</fullName>
    </submittedName>
</protein>
<dbReference type="EMBL" id="GBXM01103706">
    <property type="protein sequence ID" value="JAH04871.1"/>
    <property type="molecule type" value="Transcribed_RNA"/>
</dbReference>
<sequence>MEFSNLIVPSTVSPLMNLCPDCFCLLPVINCRVSSWIS</sequence>
<name>A0A0E9PJS1_ANGAN</name>
<evidence type="ECO:0000313" key="1">
    <source>
        <dbReference type="EMBL" id="JAH04871.1"/>
    </source>
</evidence>
<reference evidence="1" key="2">
    <citation type="journal article" date="2015" name="Fish Shellfish Immunol.">
        <title>Early steps in the European eel (Anguilla anguilla)-Vibrio vulnificus interaction in the gills: Role of the RtxA13 toxin.</title>
        <authorList>
            <person name="Callol A."/>
            <person name="Pajuelo D."/>
            <person name="Ebbesson L."/>
            <person name="Teles M."/>
            <person name="MacKenzie S."/>
            <person name="Amaro C."/>
        </authorList>
    </citation>
    <scope>NUCLEOTIDE SEQUENCE</scope>
</reference>
<reference evidence="1" key="1">
    <citation type="submission" date="2014-11" db="EMBL/GenBank/DDBJ databases">
        <authorList>
            <person name="Amaro Gonzalez C."/>
        </authorList>
    </citation>
    <scope>NUCLEOTIDE SEQUENCE</scope>
</reference>
<proteinExistence type="predicted"/>